<reference evidence="1 2" key="1">
    <citation type="submission" date="2019-05" db="EMBL/GenBank/DDBJ databases">
        <title>Another draft genome of Portunus trituberculatus and its Hox gene families provides insights of decapod evolution.</title>
        <authorList>
            <person name="Jeong J.-H."/>
            <person name="Song I."/>
            <person name="Kim S."/>
            <person name="Choi T."/>
            <person name="Kim D."/>
            <person name="Ryu S."/>
            <person name="Kim W."/>
        </authorList>
    </citation>
    <scope>NUCLEOTIDE SEQUENCE [LARGE SCALE GENOMIC DNA]</scope>
    <source>
        <tissue evidence="1">Muscle</tissue>
    </source>
</reference>
<organism evidence="1 2">
    <name type="scientific">Portunus trituberculatus</name>
    <name type="common">Swimming crab</name>
    <name type="synonym">Neptunus trituberculatus</name>
    <dbReference type="NCBI Taxonomy" id="210409"/>
    <lineage>
        <taxon>Eukaryota</taxon>
        <taxon>Metazoa</taxon>
        <taxon>Ecdysozoa</taxon>
        <taxon>Arthropoda</taxon>
        <taxon>Crustacea</taxon>
        <taxon>Multicrustacea</taxon>
        <taxon>Malacostraca</taxon>
        <taxon>Eumalacostraca</taxon>
        <taxon>Eucarida</taxon>
        <taxon>Decapoda</taxon>
        <taxon>Pleocyemata</taxon>
        <taxon>Brachyura</taxon>
        <taxon>Eubrachyura</taxon>
        <taxon>Portunoidea</taxon>
        <taxon>Portunidae</taxon>
        <taxon>Portuninae</taxon>
        <taxon>Portunus</taxon>
    </lineage>
</organism>
<dbReference type="Proteomes" id="UP000324222">
    <property type="component" value="Unassembled WGS sequence"/>
</dbReference>
<evidence type="ECO:0008006" key="3">
    <source>
        <dbReference type="Google" id="ProtNLM"/>
    </source>
</evidence>
<evidence type="ECO:0000313" key="2">
    <source>
        <dbReference type="Proteomes" id="UP000324222"/>
    </source>
</evidence>
<name>A0A5B7H2Y9_PORTR</name>
<gene>
    <name evidence="1" type="ORF">E2C01_057789</name>
</gene>
<sequence>MDVPLPTATPANRVQSEPRALAVNFIPDEFLVDDIRTVCGQRHLLFSTPEQLDVLSKAKKWYIDAAFKIVLKSITRKLPVEPAVVSCVADFERGIWHAMRRVFPQATMMSCAFQWCQAVWRKACDLGLRTAHLRHEGVHRYNKNVFGTPLPPC</sequence>
<accession>A0A5B7H2Y9</accession>
<protein>
    <recommendedName>
        <fullName evidence="3">MULE transposase domain-containing protein</fullName>
    </recommendedName>
</protein>
<evidence type="ECO:0000313" key="1">
    <source>
        <dbReference type="EMBL" id="MPC63687.1"/>
    </source>
</evidence>
<keyword evidence="2" id="KW-1185">Reference proteome</keyword>
<dbReference type="OrthoDB" id="6380094at2759"/>
<comment type="caution">
    <text evidence="1">The sequence shown here is derived from an EMBL/GenBank/DDBJ whole genome shotgun (WGS) entry which is preliminary data.</text>
</comment>
<proteinExistence type="predicted"/>
<dbReference type="AlphaFoldDB" id="A0A5B7H2Y9"/>
<dbReference type="EMBL" id="VSRR010021139">
    <property type="protein sequence ID" value="MPC63687.1"/>
    <property type="molecule type" value="Genomic_DNA"/>
</dbReference>